<name>A0A0A8YEX8_ARUDO</name>
<organism evidence="1">
    <name type="scientific">Arundo donax</name>
    <name type="common">Giant reed</name>
    <name type="synonym">Donax arundinaceus</name>
    <dbReference type="NCBI Taxonomy" id="35708"/>
    <lineage>
        <taxon>Eukaryota</taxon>
        <taxon>Viridiplantae</taxon>
        <taxon>Streptophyta</taxon>
        <taxon>Embryophyta</taxon>
        <taxon>Tracheophyta</taxon>
        <taxon>Spermatophyta</taxon>
        <taxon>Magnoliopsida</taxon>
        <taxon>Liliopsida</taxon>
        <taxon>Poales</taxon>
        <taxon>Poaceae</taxon>
        <taxon>PACMAD clade</taxon>
        <taxon>Arundinoideae</taxon>
        <taxon>Arundineae</taxon>
        <taxon>Arundo</taxon>
    </lineage>
</organism>
<sequence>MLYVECIVCCVFIPNIIANN</sequence>
<reference evidence="1" key="1">
    <citation type="submission" date="2014-09" db="EMBL/GenBank/DDBJ databases">
        <authorList>
            <person name="Magalhaes I.L.F."/>
            <person name="Oliveira U."/>
            <person name="Santos F.R."/>
            <person name="Vidigal T.H.D.A."/>
            <person name="Brescovit A.D."/>
            <person name="Santos A.J."/>
        </authorList>
    </citation>
    <scope>NUCLEOTIDE SEQUENCE</scope>
    <source>
        <tissue evidence="1">Shoot tissue taken approximately 20 cm above the soil surface</tissue>
    </source>
</reference>
<protein>
    <submittedName>
        <fullName evidence="1">Uncharacterized protein</fullName>
    </submittedName>
</protein>
<dbReference type="EMBL" id="GBRH01273181">
    <property type="protein sequence ID" value="JAD24714.1"/>
    <property type="molecule type" value="Transcribed_RNA"/>
</dbReference>
<proteinExistence type="predicted"/>
<accession>A0A0A8YEX8</accession>
<reference evidence="1" key="2">
    <citation type="journal article" date="2015" name="Data Brief">
        <title>Shoot transcriptome of the giant reed, Arundo donax.</title>
        <authorList>
            <person name="Barrero R.A."/>
            <person name="Guerrero F.D."/>
            <person name="Moolhuijzen P."/>
            <person name="Goolsby J.A."/>
            <person name="Tidwell J."/>
            <person name="Bellgard S.E."/>
            <person name="Bellgard M.I."/>
        </authorList>
    </citation>
    <scope>NUCLEOTIDE SEQUENCE</scope>
    <source>
        <tissue evidence="1">Shoot tissue taken approximately 20 cm above the soil surface</tissue>
    </source>
</reference>
<evidence type="ECO:0000313" key="1">
    <source>
        <dbReference type="EMBL" id="JAD24714.1"/>
    </source>
</evidence>
<dbReference type="AlphaFoldDB" id="A0A0A8YEX8"/>